<proteinExistence type="inferred from homology"/>
<comment type="caution">
    <text evidence="10">The sequence shown here is derived from an EMBL/GenBank/DDBJ whole genome shotgun (WGS) entry which is preliminary data.</text>
</comment>
<reference evidence="10 11" key="1">
    <citation type="submission" date="2024-10" db="EMBL/GenBank/DDBJ databases">
        <title>The Natural Products Discovery Center: Release of the First 8490 Sequenced Strains for Exploring Actinobacteria Biosynthetic Diversity.</title>
        <authorList>
            <person name="Kalkreuter E."/>
            <person name="Kautsar S.A."/>
            <person name="Yang D."/>
            <person name="Bader C.D."/>
            <person name="Teijaro C.N."/>
            <person name="Fluegel L."/>
            <person name="Davis C.M."/>
            <person name="Simpson J.R."/>
            <person name="Lauterbach L."/>
            <person name="Steele A.D."/>
            <person name="Gui C."/>
            <person name="Meng S."/>
            <person name="Li G."/>
            <person name="Viehrig K."/>
            <person name="Ye F."/>
            <person name="Su P."/>
            <person name="Kiefer A.F."/>
            <person name="Nichols A."/>
            <person name="Cepeda A.J."/>
            <person name="Yan W."/>
            <person name="Fan B."/>
            <person name="Jiang Y."/>
            <person name="Adhikari A."/>
            <person name="Zheng C.-J."/>
            <person name="Schuster L."/>
            <person name="Cowan T.M."/>
            <person name="Smanski M.J."/>
            <person name="Chevrette M.G."/>
            <person name="De Carvalho L.P.S."/>
            <person name="Shen B."/>
        </authorList>
    </citation>
    <scope>NUCLEOTIDE SEQUENCE [LARGE SCALE GENOMIC DNA]</scope>
    <source>
        <strain evidence="10 11">NPDC001281</strain>
    </source>
</reference>
<evidence type="ECO:0000259" key="9">
    <source>
        <dbReference type="PROSITE" id="PS50928"/>
    </source>
</evidence>
<feature type="region of interest" description="Disordered" evidence="8">
    <location>
        <begin position="1"/>
        <end position="52"/>
    </location>
</feature>
<feature type="domain" description="ABC transmembrane type-1" evidence="9">
    <location>
        <begin position="120"/>
        <end position="313"/>
    </location>
</feature>
<organism evidence="10 11">
    <name type="scientific">Microtetraspora fusca</name>
    <dbReference type="NCBI Taxonomy" id="1997"/>
    <lineage>
        <taxon>Bacteria</taxon>
        <taxon>Bacillati</taxon>
        <taxon>Actinomycetota</taxon>
        <taxon>Actinomycetes</taxon>
        <taxon>Streptosporangiales</taxon>
        <taxon>Streptosporangiaceae</taxon>
        <taxon>Microtetraspora</taxon>
    </lineage>
</organism>
<feature type="transmembrane region" description="Helical" evidence="7">
    <location>
        <begin position="294"/>
        <end position="313"/>
    </location>
</feature>
<dbReference type="Gene3D" id="1.10.3720.10">
    <property type="entry name" value="MetI-like"/>
    <property type="match status" value="1"/>
</dbReference>
<evidence type="ECO:0000256" key="4">
    <source>
        <dbReference type="ARBA" id="ARBA00022692"/>
    </source>
</evidence>
<keyword evidence="4 7" id="KW-0812">Transmembrane</keyword>
<sequence>MSEHSEPERSQANRHREGRGGEVTDGRAGSEGRATPSEEGTSRLKGRPEPAERSEAIRHAVAVIGRATFLAAVLGFFALPLLWLATAPFDARPGITVSVPEFTLRNFQALLDNPYALTSLRNSLIQAGGSAVLVVTLAALAAYALSRARVPGRDALLYVLLLLSSVVTGTAAMVPLFELATRLGLIDTHLGVVLTLSGGLLPAAIFIMKDFMDGTPTSYEESARVFGASSGQILRHVVIPLVRPGLATIAVWAVANVWGSFLQPFILLRDPDKAPGAVILYTLYTEGGAPRLDLISTFSLLYSLPVVVMYVFVSRRYGFRFHGGIKS</sequence>
<dbReference type="SUPFAM" id="SSF161098">
    <property type="entry name" value="MetI-like"/>
    <property type="match status" value="1"/>
</dbReference>
<feature type="compositionally biased region" description="Basic and acidic residues" evidence="8">
    <location>
        <begin position="1"/>
        <end position="30"/>
    </location>
</feature>
<feature type="compositionally biased region" description="Basic and acidic residues" evidence="8">
    <location>
        <begin position="40"/>
        <end position="52"/>
    </location>
</feature>
<dbReference type="PANTHER" id="PTHR32243">
    <property type="entry name" value="MALTOSE TRANSPORT SYSTEM PERMEASE-RELATED"/>
    <property type="match status" value="1"/>
</dbReference>
<protein>
    <submittedName>
        <fullName evidence="10">Carbohydrate ABC transporter permease</fullName>
    </submittedName>
</protein>
<keyword evidence="11" id="KW-1185">Reference proteome</keyword>
<feature type="transmembrane region" description="Helical" evidence="7">
    <location>
        <begin position="63"/>
        <end position="85"/>
    </location>
</feature>
<dbReference type="Proteomes" id="UP001602119">
    <property type="component" value="Unassembled WGS sequence"/>
</dbReference>
<keyword evidence="3" id="KW-1003">Cell membrane</keyword>
<dbReference type="RefSeq" id="WP_387344560.1">
    <property type="nucleotide sequence ID" value="NZ_JBIAXI010000016.1"/>
</dbReference>
<evidence type="ECO:0000256" key="3">
    <source>
        <dbReference type="ARBA" id="ARBA00022475"/>
    </source>
</evidence>
<evidence type="ECO:0000256" key="2">
    <source>
        <dbReference type="ARBA" id="ARBA00022448"/>
    </source>
</evidence>
<dbReference type="InterPro" id="IPR035906">
    <property type="entry name" value="MetI-like_sf"/>
</dbReference>
<keyword evidence="2 7" id="KW-0813">Transport</keyword>
<gene>
    <name evidence="10" type="ORF">ACFY05_25700</name>
</gene>
<evidence type="ECO:0000313" key="11">
    <source>
        <dbReference type="Proteomes" id="UP001602119"/>
    </source>
</evidence>
<name>A0ABW6VEN2_MICFU</name>
<evidence type="ECO:0000256" key="8">
    <source>
        <dbReference type="SAM" id="MobiDB-lite"/>
    </source>
</evidence>
<accession>A0ABW6VEN2</accession>
<keyword evidence="5 7" id="KW-1133">Transmembrane helix</keyword>
<dbReference type="InterPro" id="IPR050901">
    <property type="entry name" value="BP-dep_ABC_trans_perm"/>
</dbReference>
<keyword evidence="6 7" id="KW-0472">Membrane</keyword>
<dbReference type="Pfam" id="PF00528">
    <property type="entry name" value="BPD_transp_1"/>
    <property type="match status" value="1"/>
</dbReference>
<evidence type="ECO:0000256" key="6">
    <source>
        <dbReference type="ARBA" id="ARBA00023136"/>
    </source>
</evidence>
<evidence type="ECO:0000313" key="10">
    <source>
        <dbReference type="EMBL" id="MFF4776259.1"/>
    </source>
</evidence>
<dbReference type="EMBL" id="JBIAXI010000016">
    <property type="protein sequence ID" value="MFF4776259.1"/>
    <property type="molecule type" value="Genomic_DNA"/>
</dbReference>
<evidence type="ECO:0000256" key="1">
    <source>
        <dbReference type="ARBA" id="ARBA00004651"/>
    </source>
</evidence>
<comment type="similarity">
    <text evidence="7">Belongs to the binding-protein-dependent transport system permease family.</text>
</comment>
<dbReference type="CDD" id="cd06261">
    <property type="entry name" value="TM_PBP2"/>
    <property type="match status" value="1"/>
</dbReference>
<feature type="transmembrane region" description="Helical" evidence="7">
    <location>
        <begin position="245"/>
        <end position="266"/>
    </location>
</feature>
<dbReference type="PANTHER" id="PTHR32243:SF18">
    <property type="entry name" value="INNER MEMBRANE ABC TRANSPORTER PERMEASE PROTEIN YCJP"/>
    <property type="match status" value="1"/>
</dbReference>
<comment type="subcellular location">
    <subcellularLocation>
        <location evidence="1 7">Cell membrane</location>
        <topology evidence="1 7">Multi-pass membrane protein</topology>
    </subcellularLocation>
</comment>
<feature type="transmembrane region" description="Helical" evidence="7">
    <location>
        <begin position="157"/>
        <end position="177"/>
    </location>
</feature>
<feature type="transmembrane region" description="Helical" evidence="7">
    <location>
        <begin position="124"/>
        <end position="145"/>
    </location>
</feature>
<evidence type="ECO:0000256" key="7">
    <source>
        <dbReference type="RuleBase" id="RU363032"/>
    </source>
</evidence>
<dbReference type="InterPro" id="IPR000515">
    <property type="entry name" value="MetI-like"/>
</dbReference>
<feature type="transmembrane region" description="Helical" evidence="7">
    <location>
        <begin position="189"/>
        <end position="208"/>
    </location>
</feature>
<evidence type="ECO:0000256" key="5">
    <source>
        <dbReference type="ARBA" id="ARBA00022989"/>
    </source>
</evidence>
<dbReference type="PROSITE" id="PS50928">
    <property type="entry name" value="ABC_TM1"/>
    <property type="match status" value="1"/>
</dbReference>